<reference evidence="9" key="1">
    <citation type="submission" date="2018-05" db="EMBL/GenBank/DDBJ databases">
        <authorList>
            <person name="Lanie J.A."/>
            <person name="Ng W.-L."/>
            <person name="Kazmierczak K.M."/>
            <person name="Andrzejewski T.M."/>
            <person name="Davidsen T.M."/>
            <person name="Wayne K.J."/>
            <person name="Tettelin H."/>
            <person name="Glass J.I."/>
            <person name="Rusch D."/>
            <person name="Podicherti R."/>
            <person name="Tsui H.-C.T."/>
            <person name="Winkler M.E."/>
        </authorList>
    </citation>
    <scope>NUCLEOTIDE SEQUENCE</scope>
</reference>
<evidence type="ECO:0000256" key="6">
    <source>
        <dbReference type="ARBA" id="ARBA00023125"/>
    </source>
</evidence>
<organism evidence="9">
    <name type="scientific">marine metagenome</name>
    <dbReference type="NCBI Taxonomy" id="408172"/>
    <lineage>
        <taxon>unclassified sequences</taxon>
        <taxon>metagenomes</taxon>
        <taxon>ecological metagenomes</taxon>
    </lineage>
</organism>
<dbReference type="InterPro" id="IPR036421">
    <property type="entry name" value="Fe_dep_repressor_sf"/>
</dbReference>
<dbReference type="SUPFAM" id="SSF47979">
    <property type="entry name" value="Iron-dependent repressor protein, dimerization domain"/>
    <property type="match status" value="1"/>
</dbReference>
<evidence type="ECO:0000256" key="4">
    <source>
        <dbReference type="ARBA" id="ARBA00023004"/>
    </source>
</evidence>
<comment type="subcellular location">
    <subcellularLocation>
        <location evidence="1">Cytoplasm</location>
    </subcellularLocation>
</comment>
<dbReference type="InterPro" id="IPR008988">
    <property type="entry name" value="Transcriptional_repressor_C"/>
</dbReference>
<dbReference type="PANTHER" id="PTHR33238">
    <property type="entry name" value="IRON (METAL) DEPENDENT REPRESSOR, DTXR FAMILY"/>
    <property type="match status" value="1"/>
</dbReference>
<dbReference type="SUPFAM" id="SSF50037">
    <property type="entry name" value="C-terminal domain of transcriptional repressors"/>
    <property type="match status" value="1"/>
</dbReference>
<dbReference type="InterPro" id="IPR022689">
    <property type="entry name" value="Iron_dep_repressor"/>
</dbReference>
<dbReference type="EMBL" id="UINC01005829">
    <property type="protein sequence ID" value="SVA23803.1"/>
    <property type="molecule type" value="Genomic_DNA"/>
</dbReference>
<dbReference type="GO" id="GO:0045892">
    <property type="term" value="P:negative regulation of DNA-templated transcription"/>
    <property type="evidence" value="ECO:0007669"/>
    <property type="project" value="TreeGrafter"/>
</dbReference>
<dbReference type="Gene3D" id="1.10.10.10">
    <property type="entry name" value="Winged helix-like DNA-binding domain superfamily/Winged helix DNA-binding domain"/>
    <property type="match status" value="1"/>
</dbReference>
<dbReference type="GO" id="GO:0005737">
    <property type="term" value="C:cytoplasm"/>
    <property type="evidence" value="ECO:0007669"/>
    <property type="project" value="UniProtKB-SubCell"/>
</dbReference>
<dbReference type="InterPro" id="IPR036388">
    <property type="entry name" value="WH-like_DNA-bd_sf"/>
</dbReference>
<feature type="domain" description="HTH dtxR-type" evidence="8">
    <location>
        <begin position="1"/>
        <end position="65"/>
    </location>
</feature>
<keyword evidence="4" id="KW-0408">Iron</keyword>
<evidence type="ECO:0000313" key="9">
    <source>
        <dbReference type="EMBL" id="SVA23803.1"/>
    </source>
</evidence>
<dbReference type="GO" id="GO:0046983">
    <property type="term" value="F:protein dimerization activity"/>
    <property type="evidence" value="ECO:0007669"/>
    <property type="project" value="InterPro"/>
</dbReference>
<dbReference type="PANTHER" id="PTHR33238:SF10">
    <property type="entry name" value="IRON-DEPENDENT REPRESSOR IDER"/>
    <property type="match status" value="1"/>
</dbReference>
<dbReference type="InterPro" id="IPR050536">
    <property type="entry name" value="DtxR_MntR_Metal-Reg"/>
</dbReference>
<dbReference type="PROSITE" id="PS50944">
    <property type="entry name" value="HTH_DTXR"/>
    <property type="match status" value="1"/>
</dbReference>
<keyword evidence="5" id="KW-0805">Transcription regulation</keyword>
<dbReference type="InterPro" id="IPR038157">
    <property type="entry name" value="FeoA_core_dom"/>
</dbReference>
<evidence type="ECO:0000256" key="7">
    <source>
        <dbReference type="ARBA" id="ARBA00023163"/>
    </source>
</evidence>
<dbReference type="AlphaFoldDB" id="A0A381UB28"/>
<dbReference type="Pfam" id="PF01325">
    <property type="entry name" value="Fe_dep_repress"/>
    <property type="match status" value="1"/>
</dbReference>
<dbReference type="InterPro" id="IPR022687">
    <property type="entry name" value="HTH_DTXR"/>
</dbReference>
<keyword evidence="6" id="KW-0238">DNA-binding</keyword>
<proteinExistence type="inferred from homology"/>
<sequence length="229" mass="25668">MSEHSKVIEEYLLTLYKIDRSGEKAKAVTLANRLETSPPTVHATISRMQRDGLVDVKKSKVVSLTKEGQKVAEDIAYRHNLSEYFLCNTLGIPWYEVHQHAHLLEHAMTPVVVKKLAEFLGNPEFCPHGTPMPGKALPENTIALMESKPGMTVEITMIGEVLEDSVDLMKILQEHQIMPGNKHKVVEKTNVMRTISLESEKGPTSIPFHVAEEIFVFEVSPGKTSSRQQ</sequence>
<accession>A0A381UB28</accession>
<dbReference type="Pfam" id="PF02742">
    <property type="entry name" value="Fe_dep_repr_C"/>
    <property type="match status" value="1"/>
</dbReference>
<protein>
    <recommendedName>
        <fullName evidence="8">HTH dtxR-type domain-containing protein</fullName>
    </recommendedName>
</protein>
<evidence type="ECO:0000256" key="2">
    <source>
        <dbReference type="ARBA" id="ARBA00007871"/>
    </source>
</evidence>
<dbReference type="Gene3D" id="2.30.30.90">
    <property type="match status" value="1"/>
</dbReference>
<dbReference type="InterPro" id="IPR001367">
    <property type="entry name" value="Fe_dep_repressor"/>
</dbReference>
<dbReference type="GO" id="GO:0003700">
    <property type="term" value="F:DNA-binding transcription factor activity"/>
    <property type="evidence" value="ECO:0007669"/>
    <property type="project" value="InterPro"/>
</dbReference>
<comment type="subunit">
    <text evidence="3">Homodimer.</text>
</comment>
<evidence type="ECO:0000256" key="1">
    <source>
        <dbReference type="ARBA" id="ARBA00004496"/>
    </source>
</evidence>
<gene>
    <name evidence="9" type="ORF">METZ01_LOCUS76657</name>
</gene>
<evidence type="ECO:0000256" key="5">
    <source>
        <dbReference type="ARBA" id="ARBA00023015"/>
    </source>
</evidence>
<evidence type="ECO:0000259" key="8">
    <source>
        <dbReference type="PROSITE" id="PS50944"/>
    </source>
</evidence>
<dbReference type="GO" id="GO:0003677">
    <property type="term" value="F:DNA binding"/>
    <property type="evidence" value="ECO:0007669"/>
    <property type="project" value="UniProtKB-KW"/>
</dbReference>
<evidence type="ECO:0000256" key="3">
    <source>
        <dbReference type="ARBA" id="ARBA00011738"/>
    </source>
</evidence>
<dbReference type="SMART" id="SM00529">
    <property type="entry name" value="HTH_DTXR"/>
    <property type="match status" value="1"/>
</dbReference>
<dbReference type="GO" id="GO:0046914">
    <property type="term" value="F:transition metal ion binding"/>
    <property type="evidence" value="ECO:0007669"/>
    <property type="project" value="InterPro"/>
</dbReference>
<comment type="similarity">
    <text evidence="2">Belongs to the DtxR/MntR family.</text>
</comment>
<dbReference type="InterPro" id="IPR036390">
    <property type="entry name" value="WH_DNA-bd_sf"/>
</dbReference>
<name>A0A381UB28_9ZZZZ</name>
<dbReference type="SUPFAM" id="SSF46785">
    <property type="entry name" value="Winged helix' DNA-binding domain"/>
    <property type="match status" value="1"/>
</dbReference>
<keyword evidence="7" id="KW-0804">Transcription</keyword>